<dbReference type="Gene3D" id="1.25.40.10">
    <property type="entry name" value="Tetratricopeptide repeat domain"/>
    <property type="match status" value="1"/>
</dbReference>
<accession>A0A517ZJF2</accession>
<keyword evidence="1" id="KW-0472">Membrane</keyword>
<name>A0A517ZJF2_9PLAN</name>
<protein>
    <recommendedName>
        <fullName evidence="4">Tetratricopeptide repeat protein</fullName>
    </recommendedName>
</protein>
<evidence type="ECO:0000256" key="1">
    <source>
        <dbReference type="SAM" id="Phobius"/>
    </source>
</evidence>
<dbReference type="KEGG" id="sdyn:Mal52_10750"/>
<evidence type="ECO:0000313" key="2">
    <source>
        <dbReference type="EMBL" id="QDU42608.1"/>
    </source>
</evidence>
<evidence type="ECO:0000313" key="3">
    <source>
        <dbReference type="Proteomes" id="UP000319383"/>
    </source>
</evidence>
<proteinExistence type="predicted"/>
<feature type="transmembrane region" description="Helical" evidence="1">
    <location>
        <begin position="245"/>
        <end position="263"/>
    </location>
</feature>
<reference evidence="2 3" key="1">
    <citation type="submission" date="2019-02" db="EMBL/GenBank/DDBJ databases">
        <title>Deep-cultivation of Planctomycetes and their phenomic and genomic characterization uncovers novel biology.</title>
        <authorList>
            <person name="Wiegand S."/>
            <person name="Jogler M."/>
            <person name="Boedeker C."/>
            <person name="Pinto D."/>
            <person name="Vollmers J."/>
            <person name="Rivas-Marin E."/>
            <person name="Kohn T."/>
            <person name="Peeters S.H."/>
            <person name="Heuer A."/>
            <person name="Rast P."/>
            <person name="Oberbeckmann S."/>
            <person name="Bunk B."/>
            <person name="Jeske O."/>
            <person name="Meyerdierks A."/>
            <person name="Storesund J.E."/>
            <person name="Kallscheuer N."/>
            <person name="Luecker S."/>
            <person name="Lage O.M."/>
            <person name="Pohl T."/>
            <person name="Merkel B.J."/>
            <person name="Hornburger P."/>
            <person name="Mueller R.-W."/>
            <person name="Bruemmer F."/>
            <person name="Labrenz M."/>
            <person name="Spormann A.M."/>
            <person name="Op den Camp H."/>
            <person name="Overmann J."/>
            <person name="Amann R."/>
            <person name="Jetten M.S.M."/>
            <person name="Mascher T."/>
            <person name="Medema M.H."/>
            <person name="Devos D.P."/>
            <person name="Kaster A.-K."/>
            <person name="Ovreas L."/>
            <person name="Rohde M."/>
            <person name="Galperin M.Y."/>
            <person name="Jogler C."/>
        </authorList>
    </citation>
    <scope>NUCLEOTIDE SEQUENCE [LARGE SCALE GENOMIC DNA]</scope>
    <source>
        <strain evidence="2 3">Mal52</strain>
    </source>
</reference>
<dbReference type="EMBL" id="CP036276">
    <property type="protein sequence ID" value="QDU42608.1"/>
    <property type="molecule type" value="Genomic_DNA"/>
</dbReference>
<dbReference type="Proteomes" id="UP000319383">
    <property type="component" value="Chromosome"/>
</dbReference>
<dbReference type="RefSeq" id="WP_145374636.1">
    <property type="nucleotide sequence ID" value="NZ_CP036276.1"/>
</dbReference>
<keyword evidence="1" id="KW-0812">Transmembrane</keyword>
<dbReference type="Pfam" id="PF14559">
    <property type="entry name" value="TPR_19"/>
    <property type="match status" value="1"/>
</dbReference>
<keyword evidence="1" id="KW-1133">Transmembrane helix</keyword>
<dbReference type="AlphaFoldDB" id="A0A517ZJF2"/>
<gene>
    <name evidence="2" type="ORF">Mal52_10750</name>
</gene>
<evidence type="ECO:0008006" key="4">
    <source>
        <dbReference type="Google" id="ProtNLM"/>
    </source>
</evidence>
<sequence>MALSFGLLTTFAVAILTGLPIMANGQQPPQQAGEDLPGGLALPGMVAGEIDQAQVALDANNPQRAIEILRPLVELAPESDEARGLLGIALMMNGDLDEGRALVDALPEHPNSFHTLGRTVSVLEETDIDREVLAPYRDRAMKLALLAAEQQVDDPTPYLYIATIAARENDIPEMRRATEVLLEKFPNEEQGHFLAALVAGSESDWATHDAQLAEAERLGMPQDIIDEARTEAARAQAARQNNQQLKWLIGGGILLLAIALFAYRKAKHRNRPPAPSENGTG</sequence>
<dbReference type="SUPFAM" id="SSF48452">
    <property type="entry name" value="TPR-like"/>
    <property type="match status" value="1"/>
</dbReference>
<dbReference type="InterPro" id="IPR011990">
    <property type="entry name" value="TPR-like_helical_dom_sf"/>
</dbReference>
<keyword evidence="3" id="KW-1185">Reference proteome</keyword>
<organism evidence="2 3">
    <name type="scientific">Symmachiella dynata</name>
    <dbReference type="NCBI Taxonomy" id="2527995"/>
    <lineage>
        <taxon>Bacteria</taxon>
        <taxon>Pseudomonadati</taxon>
        <taxon>Planctomycetota</taxon>
        <taxon>Planctomycetia</taxon>
        <taxon>Planctomycetales</taxon>
        <taxon>Planctomycetaceae</taxon>
        <taxon>Symmachiella</taxon>
    </lineage>
</organism>